<gene>
    <name evidence="2" type="ORF">P4O66_001479</name>
</gene>
<proteinExistence type="predicted"/>
<feature type="region of interest" description="Disordered" evidence="1">
    <location>
        <begin position="467"/>
        <end position="532"/>
    </location>
</feature>
<reference evidence="2" key="1">
    <citation type="submission" date="2023-03" db="EMBL/GenBank/DDBJ databases">
        <title>Electrophorus voltai genome.</title>
        <authorList>
            <person name="Bian C."/>
        </authorList>
    </citation>
    <scope>NUCLEOTIDE SEQUENCE</scope>
    <source>
        <strain evidence="2">CB-2022</strain>
        <tissue evidence="2">Muscle</tissue>
    </source>
</reference>
<protein>
    <submittedName>
        <fullName evidence="2">Uncharacterized protein</fullName>
    </submittedName>
</protein>
<feature type="compositionally biased region" description="Low complexity" evidence="1">
    <location>
        <begin position="36"/>
        <end position="54"/>
    </location>
</feature>
<evidence type="ECO:0000313" key="3">
    <source>
        <dbReference type="Proteomes" id="UP001239994"/>
    </source>
</evidence>
<dbReference type="AlphaFoldDB" id="A0AAD8Z9H7"/>
<comment type="caution">
    <text evidence="2">The sequence shown here is derived from an EMBL/GenBank/DDBJ whole genome shotgun (WGS) entry which is preliminary data.</text>
</comment>
<feature type="compositionally biased region" description="Low complexity" evidence="1">
    <location>
        <begin position="61"/>
        <end position="73"/>
    </location>
</feature>
<keyword evidence="3" id="KW-1185">Reference proteome</keyword>
<feature type="compositionally biased region" description="Polar residues" evidence="1">
    <location>
        <begin position="77"/>
        <end position="87"/>
    </location>
</feature>
<feature type="compositionally biased region" description="Polar residues" evidence="1">
    <location>
        <begin position="131"/>
        <end position="148"/>
    </location>
</feature>
<dbReference type="Proteomes" id="UP001239994">
    <property type="component" value="Unassembled WGS sequence"/>
</dbReference>
<feature type="region of interest" description="Disordered" evidence="1">
    <location>
        <begin position="544"/>
        <end position="570"/>
    </location>
</feature>
<evidence type="ECO:0000313" key="2">
    <source>
        <dbReference type="EMBL" id="KAK1793745.1"/>
    </source>
</evidence>
<organism evidence="2 3">
    <name type="scientific">Electrophorus voltai</name>
    <dbReference type="NCBI Taxonomy" id="2609070"/>
    <lineage>
        <taxon>Eukaryota</taxon>
        <taxon>Metazoa</taxon>
        <taxon>Chordata</taxon>
        <taxon>Craniata</taxon>
        <taxon>Vertebrata</taxon>
        <taxon>Euteleostomi</taxon>
        <taxon>Actinopterygii</taxon>
        <taxon>Neopterygii</taxon>
        <taxon>Teleostei</taxon>
        <taxon>Ostariophysi</taxon>
        <taxon>Gymnotiformes</taxon>
        <taxon>Gymnotoidei</taxon>
        <taxon>Gymnotidae</taxon>
        <taxon>Electrophorus</taxon>
    </lineage>
</organism>
<feature type="region of interest" description="Disordered" evidence="1">
    <location>
        <begin position="1"/>
        <end position="107"/>
    </location>
</feature>
<feature type="compositionally biased region" description="Polar residues" evidence="1">
    <location>
        <begin position="169"/>
        <end position="178"/>
    </location>
</feature>
<feature type="compositionally biased region" description="Low complexity" evidence="1">
    <location>
        <begin position="150"/>
        <end position="165"/>
    </location>
</feature>
<feature type="region of interest" description="Disordered" evidence="1">
    <location>
        <begin position="131"/>
        <end position="178"/>
    </location>
</feature>
<dbReference type="EMBL" id="JAROKS010000017">
    <property type="protein sequence ID" value="KAK1793745.1"/>
    <property type="molecule type" value="Genomic_DNA"/>
</dbReference>
<evidence type="ECO:0000256" key="1">
    <source>
        <dbReference type="SAM" id="MobiDB-lite"/>
    </source>
</evidence>
<sequence>MEMPLELGRQEEEEEENEEVCQQLHASAHRSSPLITPHHSSPLLTTHHSSPLLTTHHRHSSLLTTPRRSSSPLITPHRSSTLITPHHSSPPLITPHHSSLPLITPHHSSPLLTAPSLLTTHHSSALITATHHSSPLLTSPHRPSSLLTAPQHSSLLTPHHSSPSLITPHHSSPLITPHHSSPLITAPSLLSTHYSSALLTTHHSSPLLTTHYCPITPQHSLLLSTHYHLSSLLATPHHSSPLLAAPHCYPFTPPNPSLKQLLQHTLQPPESQGRCSPGPFSWHRTPRVKAARARPRLLSLEQASCGSLHTERIPEAKFWSTELERTLAGQAFEEENPCEGQAAPRMCEAARQRTGARDGHAGGGDGSCGPLAHANPLIPGAVPQMTAVKWTLTGRARSAIIHGNFKAFVIKLEEYLTKKQPGLRTVTEWGGWGAWSENKRRDKRARGICVSQRHYLGRSCGIVGSTGARGADGSAEGRPAVSPTQTQRRRQSVPRVGLCVSPHPVRESRQAEPEGPGPPTLPNPCRLSEGSPLELLQEELVETTPGLTPFCPIKTTPHPSRVSDMMERES</sequence>
<accession>A0AAD8Z9H7</accession>
<name>A0AAD8Z9H7_9TELE</name>